<feature type="transmembrane region" description="Helical" evidence="1">
    <location>
        <begin position="1635"/>
        <end position="1655"/>
    </location>
</feature>
<feature type="domain" description="EGF-like" evidence="2">
    <location>
        <begin position="231"/>
        <end position="263"/>
    </location>
</feature>
<gene>
    <name evidence="3" type="ORF">TTHERM_00037610</name>
</gene>
<dbReference type="GeneID" id="7840500"/>
<dbReference type="InterPro" id="IPR000742">
    <property type="entry name" value="EGF"/>
</dbReference>
<dbReference type="Proteomes" id="UP000009168">
    <property type="component" value="Unassembled WGS sequence"/>
</dbReference>
<feature type="domain" description="EGF-like" evidence="2">
    <location>
        <begin position="436"/>
        <end position="471"/>
    </location>
</feature>
<name>Q22M59_TETTS</name>
<feature type="domain" description="EGF-like" evidence="2">
    <location>
        <begin position="947"/>
        <end position="991"/>
    </location>
</feature>
<feature type="domain" description="EGF-like" evidence="2">
    <location>
        <begin position="1189"/>
        <end position="1225"/>
    </location>
</feature>
<dbReference type="PANTHER" id="PTHR15332">
    <property type="entry name" value="PROPROTEIN CONVERTASE SUBTILISIN_KEXIN TYPE 5-LIKE"/>
    <property type="match status" value="1"/>
</dbReference>
<dbReference type="InterPro" id="IPR009030">
    <property type="entry name" value="Growth_fac_rcpt_cys_sf"/>
</dbReference>
<dbReference type="Gene3D" id="2.10.220.10">
    <property type="entry name" value="Hormone Receptor, Insulin-like Growth Factor Receptor 1, Chain A, domain 2"/>
    <property type="match status" value="12"/>
</dbReference>
<feature type="domain" description="EGF-like" evidence="2">
    <location>
        <begin position="486"/>
        <end position="519"/>
    </location>
</feature>
<dbReference type="InParanoid" id="Q22M59"/>
<dbReference type="SMART" id="SM00261">
    <property type="entry name" value="FU"/>
    <property type="match status" value="23"/>
</dbReference>
<feature type="domain" description="EGF-like" evidence="2">
    <location>
        <begin position="583"/>
        <end position="629"/>
    </location>
</feature>
<dbReference type="SMART" id="SM00181">
    <property type="entry name" value="EGF"/>
    <property type="match status" value="17"/>
</dbReference>
<keyword evidence="4" id="KW-1185">Reference proteome</keyword>
<feature type="transmembrane region" description="Helical" evidence="1">
    <location>
        <begin position="1667"/>
        <end position="1692"/>
    </location>
</feature>
<dbReference type="KEGG" id="tet:TTHERM_00037610"/>
<reference evidence="4" key="1">
    <citation type="journal article" date="2006" name="PLoS Biol.">
        <title>Macronuclear genome sequence of the ciliate Tetrahymena thermophila, a model eukaryote.</title>
        <authorList>
            <person name="Eisen J.A."/>
            <person name="Coyne R.S."/>
            <person name="Wu M."/>
            <person name="Wu D."/>
            <person name="Thiagarajan M."/>
            <person name="Wortman J.R."/>
            <person name="Badger J.H."/>
            <person name="Ren Q."/>
            <person name="Amedeo P."/>
            <person name="Jones K.M."/>
            <person name="Tallon L.J."/>
            <person name="Delcher A.L."/>
            <person name="Salzberg S.L."/>
            <person name="Silva J.C."/>
            <person name="Haas B.J."/>
            <person name="Majoros W.H."/>
            <person name="Farzad M."/>
            <person name="Carlton J.M."/>
            <person name="Smith R.K. Jr."/>
            <person name="Garg J."/>
            <person name="Pearlman R.E."/>
            <person name="Karrer K.M."/>
            <person name="Sun L."/>
            <person name="Manning G."/>
            <person name="Elde N.C."/>
            <person name="Turkewitz A.P."/>
            <person name="Asai D.J."/>
            <person name="Wilkes D.E."/>
            <person name="Wang Y."/>
            <person name="Cai H."/>
            <person name="Collins K."/>
            <person name="Stewart B.A."/>
            <person name="Lee S.R."/>
            <person name="Wilamowska K."/>
            <person name="Weinberg Z."/>
            <person name="Ruzzo W.L."/>
            <person name="Wloga D."/>
            <person name="Gaertig J."/>
            <person name="Frankel J."/>
            <person name="Tsao C.-C."/>
            <person name="Gorovsky M.A."/>
            <person name="Keeling P.J."/>
            <person name="Waller R.F."/>
            <person name="Patron N.J."/>
            <person name="Cherry J.M."/>
            <person name="Stover N.A."/>
            <person name="Krieger C.J."/>
            <person name="del Toro C."/>
            <person name="Ryder H.F."/>
            <person name="Williamson S.C."/>
            <person name="Barbeau R.A."/>
            <person name="Hamilton E.P."/>
            <person name="Orias E."/>
        </authorList>
    </citation>
    <scope>NUCLEOTIDE SEQUENCE [LARGE SCALE GENOMIC DNA]</scope>
    <source>
        <strain evidence="4">SB210</strain>
    </source>
</reference>
<evidence type="ECO:0000259" key="2">
    <source>
        <dbReference type="SMART" id="SM00181"/>
    </source>
</evidence>
<protein>
    <submittedName>
        <fullName evidence="3">Zinc finger lsd1 subclass family protein</fullName>
    </submittedName>
</protein>
<dbReference type="CDD" id="cd00064">
    <property type="entry name" value="FU"/>
    <property type="match status" value="4"/>
</dbReference>
<dbReference type="EMBL" id="GG662720">
    <property type="protein sequence ID" value="EAR86511.2"/>
    <property type="molecule type" value="Genomic_DNA"/>
</dbReference>
<organism evidence="3 4">
    <name type="scientific">Tetrahymena thermophila (strain SB210)</name>
    <dbReference type="NCBI Taxonomy" id="312017"/>
    <lineage>
        <taxon>Eukaryota</taxon>
        <taxon>Sar</taxon>
        <taxon>Alveolata</taxon>
        <taxon>Ciliophora</taxon>
        <taxon>Intramacronucleata</taxon>
        <taxon>Oligohymenophorea</taxon>
        <taxon>Hymenostomatida</taxon>
        <taxon>Tetrahymenina</taxon>
        <taxon>Tetrahymenidae</taxon>
        <taxon>Tetrahymena</taxon>
    </lineage>
</organism>
<dbReference type="PANTHER" id="PTHR15332:SF175">
    <property type="entry name" value="PROPROTEIN CONVERTASE SUBTILISIN_KEXIN TYPE 5-LIKE"/>
    <property type="match status" value="1"/>
</dbReference>
<dbReference type="SMART" id="SM01411">
    <property type="entry name" value="Ephrin_rec_like"/>
    <property type="match status" value="6"/>
</dbReference>
<feature type="domain" description="EGF-like" evidence="2">
    <location>
        <begin position="101"/>
        <end position="133"/>
    </location>
</feature>
<feature type="domain" description="EGF-like" evidence="2">
    <location>
        <begin position="674"/>
        <end position="713"/>
    </location>
</feature>
<feature type="domain" description="EGF-like" evidence="2">
    <location>
        <begin position="382"/>
        <end position="419"/>
    </location>
</feature>
<proteinExistence type="predicted"/>
<accession>Q22M59</accession>
<feature type="domain" description="EGF-like" evidence="2">
    <location>
        <begin position="134"/>
        <end position="165"/>
    </location>
</feature>
<feature type="domain" description="EGF-like" evidence="2">
    <location>
        <begin position="1139"/>
        <end position="1175"/>
    </location>
</feature>
<dbReference type="RefSeq" id="XP_977161.2">
    <property type="nucleotide sequence ID" value="XM_972068.2"/>
</dbReference>
<feature type="transmembrane region" description="Helical" evidence="1">
    <location>
        <begin position="1807"/>
        <end position="1828"/>
    </location>
</feature>
<dbReference type="InterPro" id="IPR006212">
    <property type="entry name" value="Furin_repeat"/>
</dbReference>
<dbReference type="OrthoDB" id="10035969at2759"/>
<evidence type="ECO:0000256" key="1">
    <source>
        <dbReference type="SAM" id="Phobius"/>
    </source>
</evidence>
<feature type="domain" description="EGF-like" evidence="2">
    <location>
        <begin position="1095"/>
        <end position="1138"/>
    </location>
</feature>
<dbReference type="SUPFAM" id="SSF57184">
    <property type="entry name" value="Growth factor receptor domain"/>
    <property type="match status" value="9"/>
</dbReference>
<feature type="domain" description="EGF-like" evidence="2">
    <location>
        <begin position="331"/>
        <end position="363"/>
    </location>
</feature>
<feature type="domain" description="EGF-like" evidence="2">
    <location>
        <begin position="183"/>
        <end position="213"/>
    </location>
</feature>
<feature type="domain" description="EGF-like" evidence="2">
    <location>
        <begin position="833"/>
        <end position="869"/>
    </location>
</feature>
<sequence length="1946" mass="219792">MENKVITSYQLDIDLESNAFMIKIELDDALDNVQMVVVELDPYIQNQIIYNSLINKNQSHDFPTSFQFTLVQESLDCPKTPENYLKNQYQIQKKQQFRILNCYVSNCNDCQDNNSNKCKDCDEGYYLDNFKCSKCDKNCEDCQGSSTSCTKCKDSKVLDQQNQCVICDTKNGFFVSSKKICTACDSSCLTCDSSSKNCKSCRSDSTLQNNQCIRCDTENGYFLDSSKKCQKCDSSCKTCQGSKSNNCISCYQDKYLRDDKTCQTCDTNNGYYINSSGICKPCNNQCKSCNGDNSNNCLSCGTNLYLKIDGTCSQCTDTQYYQDKNQKKCLPCDPSCQTCSNSAKNSCLSCPANKFLYPDNTCNECQTQNGYYIDTKTNRCQPCFATCLTCIDGAENSCTSCKSSFLRMNPTDGSKFKCVQCNISSGQYANLSDCYNCHPTCKTCSDDKNTSCKTCVDGLYFFQQGTDKICQVCKTNNSQFLDSNQLCQNCNNNCLQCQGNANFCTACQSNMYLKQNTCVQCNEDGFYKSNNLCLQCHSSCKTCNGSNDNNCLSCTGSLNLNSQNMCVENCPDKTFPSNNVCQPCDPSCSTCKQLTKCETCPTGKYIFNDSLCQTCPVGYFGDDVSKSCKKCDKTCLTCDGLSQNNCLSCPPSIQLQDKSCPQPCPDKQVLLNKECKNCHASCEMCSDIDEFSCLKCVESYSFLTNKSGQKTCVECSSLDQYIQMGGDCLPCDPSCKTCKSPSDPNQCLSCLNGKFLKKDDNSCTQCIENGYYKNSSECLKCPSNCQKCSLQASTLKCEECISSLVRDEALTQCISCPTTSNSYYISDDKICKRCDTSCQTCSGELDTECETCFDGFNLLTLQDGKKKCIICGDGYFKDSLGNCKECIENCSVCDNESTCQVCKVNNSSPIYIDEKQQCLTSCDLNNGYFSYYDTVYKCEKCDANCQVCDNKTICKKCVKNTYLILQANGVDVKCDTCLQNNYVDNGDQFCKKCNPSCLTCDGPLTNNCLTCDIKNGLYKYSDGTCGNCSGNYRKDNLNCLKCDDKCNGCDLNGCTSCASGFYFDGNTKICNFCDIQDRKYINNGQCLKCNPKCQTCSGPNETDCLECFGDLTKNLKGECVKCDTNNGFYVDMDNKQCLPCAINCQQCTGPDISECTQCQQGLSLKINKAGQQICEKCDINEGYFIEGTKCSKCNSECLTCDGSQKNQCLTCFDGYYILDKDRSCVRCPNEDKFKLVDNCQDHKNNCEKDSVSGQYQLKAKCIRCKNGYLLQSELNACISDCKDLGNNLKFNNISQQCECAQSSDYFNIQQEIDLKQNQTKLIFCSKDMVDGYFCNKQKVCVQCNRNCKTCLDQSSCQICQKQFYSWQGRCIEKCGDGEGLQEDDSGPYPQCKCKPGYVIRIKEKTCVPILKIVSVQLSVQNDSNLLTIILNRDPFSDELEDLAILIDPKTMKVDQDYFIKDKKIVNNKIYFEISVNQNRKINEIQITLNKKVNLLKLLNTVLTTEEYNKNNKSSQERDESISNMSQTFVPEDPSTKNVMLVLKNFQILCILSNFIQVLGPIVILKESIPPQIFTYSLLGASFIFQDIPSNQELSYTIESQSENQEDKKDNSENKYSHQTKYLHQLGLKQNLYSNFIFAHLSLVISSVLIFLNLFARAIMKGKQYTILIVNTLLNVMSNLNQGYLTATIFSIYFSMQFQNSRGLAIFQAFIHLFFMILMAFVMFKKDNKYIELNIPNFLENINFQAKGSKSYILVSYMKKYFVIIIFLTTFSNPVMCSSIISAAFFLHGFYILFYRFFKYKVITYYKIFQEFFVGVTFIVLAVTCNNWINMMQKSIIENDELKKLEKLSFILFFMLIGCLALSLILFFIRFLISTFDFLKKIQQKLLQRKLKKQQEKKNGQLLLEVAQEKTINIWSLSNSNIKIHSYKVKQKQNQVQQQNSRSLTED</sequence>
<keyword evidence="1" id="KW-0812">Transmembrane</keyword>
<feature type="transmembrane region" description="Helical" evidence="1">
    <location>
        <begin position="1849"/>
        <end position="1872"/>
    </location>
</feature>
<feature type="domain" description="EGF-like" evidence="2">
    <location>
        <begin position="1238"/>
        <end position="1278"/>
    </location>
</feature>
<feature type="domain" description="EGF-like" evidence="2">
    <location>
        <begin position="730"/>
        <end position="764"/>
    </location>
</feature>
<dbReference type="HOGENOM" id="CLU_232578_0_0_1"/>
<feature type="transmembrane region" description="Helical" evidence="1">
    <location>
        <begin position="1704"/>
        <end position="1723"/>
    </location>
</feature>
<keyword evidence="1" id="KW-0472">Membrane</keyword>
<feature type="transmembrane region" description="Helical" evidence="1">
    <location>
        <begin position="1760"/>
        <end position="1787"/>
    </location>
</feature>
<keyword evidence="1" id="KW-1133">Transmembrane helix</keyword>
<evidence type="ECO:0000313" key="4">
    <source>
        <dbReference type="Proteomes" id="UP000009168"/>
    </source>
</evidence>
<evidence type="ECO:0000313" key="3">
    <source>
        <dbReference type="EMBL" id="EAR86511.2"/>
    </source>
</evidence>